<evidence type="ECO:0000256" key="10">
    <source>
        <dbReference type="ARBA" id="ARBA00023049"/>
    </source>
</evidence>
<sequence>MSSRFDRWLGVRFRLHPLFVLLLLLSAATGRFLEIVTLFGIVLIHEIGHAAMAKQLGWRVREVLLTPFGGVAVTDEDGSMPAREEALVAIAGPAMNLAMIGFAYAMTAAGVWTHAWTSYFAQANLTLMLFNLAPILPLDGGKLLRVAVGYALPFYKTLKATTFWSLIASAALVGVASTRLGEGAMTSAAVIGAFLLYANWYEYRTAPYRFTRFLLGRAARVRQWTMRGAKEHPIFVEPEDTLQSVSRLLRRERLHRFVVATRAGRVLAVVPEERWAPRYATEEQNRAVTELFM</sequence>
<comment type="similarity">
    <text evidence="3">Belongs to the peptidase M50B family.</text>
</comment>
<evidence type="ECO:0000256" key="9">
    <source>
        <dbReference type="ARBA" id="ARBA00022989"/>
    </source>
</evidence>
<dbReference type="InterPro" id="IPR008915">
    <property type="entry name" value="Peptidase_M50"/>
</dbReference>
<dbReference type="GO" id="GO:0046872">
    <property type="term" value="F:metal ion binding"/>
    <property type="evidence" value="ECO:0007669"/>
    <property type="project" value="UniProtKB-KW"/>
</dbReference>
<keyword evidence="8" id="KW-0862">Zinc</keyword>
<dbReference type="AlphaFoldDB" id="A0A5R9GNA9"/>
<evidence type="ECO:0000256" key="11">
    <source>
        <dbReference type="ARBA" id="ARBA00023136"/>
    </source>
</evidence>
<feature type="domain" description="Peptidase M50" evidence="13">
    <location>
        <begin position="35"/>
        <end position="107"/>
    </location>
</feature>
<evidence type="ECO:0000256" key="4">
    <source>
        <dbReference type="ARBA" id="ARBA00022670"/>
    </source>
</evidence>
<protein>
    <submittedName>
        <fullName evidence="14">Zn-dependent protease</fullName>
    </submittedName>
</protein>
<dbReference type="GO" id="GO:0008237">
    <property type="term" value="F:metallopeptidase activity"/>
    <property type="evidence" value="ECO:0007669"/>
    <property type="project" value="UniProtKB-KW"/>
</dbReference>
<keyword evidence="15" id="KW-1185">Reference proteome</keyword>
<dbReference type="GO" id="GO:0016020">
    <property type="term" value="C:membrane"/>
    <property type="evidence" value="ECO:0007669"/>
    <property type="project" value="UniProtKB-SubCell"/>
</dbReference>
<dbReference type="EMBL" id="VCIW01000002">
    <property type="protein sequence ID" value="TLS53535.1"/>
    <property type="molecule type" value="Genomic_DNA"/>
</dbReference>
<evidence type="ECO:0000256" key="1">
    <source>
        <dbReference type="ARBA" id="ARBA00001947"/>
    </source>
</evidence>
<keyword evidence="4 14" id="KW-0645">Protease</keyword>
<evidence type="ECO:0000256" key="6">
    <source>
        <dbReference type="ARBA" id="ARBA00022723"/>
    </source>
</evidence>
<evidence type="ECO:0000256" key="7">
    <source>
        <dbReference type="ARBA" id="ARBA00022801"/>
    </source>
</evidence>
<dbReference type="Proteomes" id="UP000309676">
    <property type="component" value="Unassembled WGS sequence"/>
</dbReference>
<gene>
    <name evidence="14" type="ORF">FE782_04490</name>
</gene>
<comment type="cofactor">
    <cofactor evidence="1">
        <name>Zn(2+)</name>
        <dbReference type="ChEBI" id="CHEBI:29105"/>
    </cofactor>
</comment>
<dbReference type="OrthoDB" id="166377at2"/>
<reference evidence="14 15" key="1">
    <citation type="submission" date="2019-05" db="EMBL/GenBank/DDBJ databases">
        <authorList>
            <person name="Narsing Rao M.P."/>
            <person name="Li W.J."/>
        </authorList>
    </citation>
    <scope>NUCLEOTIDE SEQUENCE [LARGE SCALE GENOMIC DNA]</scope>
    <source>
        <strain evidence="14 15">SYSU_K30003</strain>
    </source>
</reference>
<dbReference type="InterPro" id="IPR046342">
    <property type="entry name" value="CBS_dom_sf"/>
</dbReference>
<dbReference type="Pfam" id="PF02163">
    <property type="entry name" value="Peptidase_M50"/>
    <property type="match status" value="1"/>
</dbReference>
<proteinExistence type="inferred from homology"/>
<dbReference type="SUPFAM" id="SSF54631">
    <property type="entry name" value="CBS-domain pair"/>
    <property type="match status" value="1"/>
</dbReference>
<evidence type="ECO:0000256" key="8">
    <source>
        <dbReference type="ARBA" id="ARBA00022833"/>
    </source>
</evidence>
<feature type="transmembrane region" description="Helical" evidence="12">
    <location>
        <begin position="183"/>
        <end position="201"/>
    </location>
</feature>
<evidence type="ECO:0000256" key="5">
    <source>
        <dbReference type="ARBA" id="ARBA00022692"/>
    </source>
</evidence>
<keyword evidence="11 12" id="KW-0472">Membrane</keyword>
<evidence type="ECO:0000256" key="2">
    <source>
        <dbReference type="ARBA" id="ARBA00004141"/>
    </source>
</evidence>
<evidence type="ECO:0000259" key="13">
    <source>
        <dbReference type="Pfam" id="PF02163"/>
    </source>
</evidence>
<evidence type="ECO:0000313" key="15">
    <source>
        <dbReference type="Proteomes" id="UP000309676"/>
    </source>
</evidence>
<keyword evidence="10" id="KW-0482">Metalloprotease</keyword>
<feature type="transmembrane region" description="Helical" evidence="12">
    <location>
        <begin position="20"/>
        <end position="44"/>
    </location>
</feature>
<dbReference type="RefSeq" id="WP_138192853.1">
    <property type="nucleotide sequence ID" value="NZ_VCIW01000002.1"/>
</dbReference>
<evidence type="ECO:0000256" key="12">
    <source>
        <dbReference type="SAM" id="Phobius"/>
    </source>
</evidence>
<comment type="caution">
    <text evidence="14">The sequence shown here is derived from an EMBL/GenBank/DDBJ whole genome shotgun (WGS) entry which is preliminary data.</text>
</comment>
<keyword evidence="9 12" id="KW-1133">Transmembrane helix</keyword>
<feature type="transmembrane region" description="Helical" evidence="12">
    <location>
        <begin position="86"/>
        <end position="107"/>
    </location>
</feature>
<keyword evidence="7" id="KW-0378">Hydrolase</keyword>
<accession>A0A5R9GNA9</accession>
<dbReference type="PANTHER" id="PTHR39188">
    <property type="entry name" value="MEMBRANE-ASSOCIATED ZINC METALLOPROTEASE M50B"/>
    <property type="match status" value="1"/>
</dbReference>
<evidence type="ECO:0000256" key="3">
    <source>
        <dbReference type="ARBA" id="ARBA00007931"/>
    </source>
</evidence>
<comment type="subcellular location">
    <subcellularLocation>
        <location evidence="2">Membrane</location>
        <topology evidence="2">Multi-pass membrane protein</topology>
    </subcellularLocation>
</comment>
<organism evidence="14 15">
    <name type="scientific">Paenibacillus antri</name>
    <dbReference type="NCBI Taxonomy" id="2582848"/>
    <lineage>
        <taxon>Bacteria</taxon>
        <taxon>Bacillati</taxon>
        <taxon>Bacillota</taxon>
        <taxon>Bacilli</taxon>
        <taxon>Bacillales</taxon>
        <taxon>Paenibacillaceae</taxon>
        <taxon>Paenibacillus</taxon>
    </lineage>
</organism>
<evidence type="ECO:0000313" key="14">
    <source>
        <dbReference type="EMBL" id="TLS53535.1"/>
    </source>
</evidence>
<keyword evidence="5 12" id="KW-0812">Transmembrane</keyword>
<dbReference type="CDD" id="cd06161">
    <property type="entry name" value="S2P-M50_SpoIVFB"/>
    <property type="match status" value="1"/>
</dbReference>
<dbReference type="GO" id="GO:0006508">
    <property type="term" value="P:proteolysis"/>
    <property type="evidence" value="ECO:0007669"/>
    <property type="project" value="UniProtKB-KW"/>
</dbReference>
<name>A0A5R9GNA9_9BACL</name>
<feature type="transmembrane region" description="Helical" evidence="12">
    <location>
        <begin position="119"/>
        <end position="138"/>
    </location>
</feature>
<dbReference type="PANTHER" id="PTHR39188:SF3">
    <property type="entry name" value="STAGE IV SPORULATION PROTEIN FB"/>
    <property type="match status" value="1"/>
</dbReference>
<keyword evidence="6" id="KW-0479">Metal-binding</keyword>